<dbReference type="NCBIfam" id="NF038265">
    <property type="entry name" value="phos_prot_SiaC"/>
    <property type="match status" value="1"/>
</dbReference>
<organism evidence="2 3">
    <name type="scientific">Methylomagnum ishizawai</name>
    <dbReference type="NCBI Taxonomy" id="1760988"/>
    <lineage>
        <taxon>Bacteria</taxon>
        <taxon>Pseudomonadati</taxon>
        <taxon>Pseudomonadota</taxon>
        <taxon>Gammaproteobacteria</taxon>
        <taxon>Methylococcales</taxon>
        <taxon>Methylococcaceae</taxon>
        <taxon>Methylomagnum</taxon>
    </lineage>
</organism>
<dbReference type="AlphaFoldDB" id="A0A1Y6CVX4"/>
<protein>
    <recommendedName>
        <fullName evidence="1">SiaC family regulatory phosphoprotein domain-containing protein</fullName>
    </recommendedName>
</protein>
<reference evidence="2 3" key="1">
    <citation type="submission" date="2016-12" db="EMBL/GenBank/DDBJ databases">
        <authorList>
            <person name="Song W.-J."/>
            <person name="Kurnit D.M."/>
        </authorList>
    </citation>
    <scope>NUCLEOTIDE SEQUENCE [LARGE SCALE GENOMIC DNA]</scope>
    <source>
        <strain evidence="2 3">175</strain>
    </source>
</reference>
<feature type="domain" description="SiaC family regulatory phosphoprotein" evidence="1">
    <location>
        <begin position="10"/>
        <end position="127"/>
    </location>
</feature>
<dbReference type="Pfam" id="PF09345">
    <property type="entry name" value="SiaC"/>
    <property type="match status" value="1"/>
</dbReference>
<evidence type="ECO:0000313" key="2">
    <source>
        <dbReference type="EMBL" id="SMF94798.1"/>
    </source>
</evidence>
<evidence type="ECO:0000313" key="3">
    <source>
        <dbReference type="Proteomes" id="UP000192923"/>
    </source>
</evidence>
<dbReference type="RefSeq" id="WP_085212490.1">
    <property type="nucleotide sequence ID" value="NZ_FXAM01000001.1"/>
</dbReference>
<dbReference type="InterPro" id="IPR018530">
    <property type="entry name" value="SiaC"/>
</dbReference>
<sequence length="130" mass="14904">MNDQSRDLSIDGTQSTPEIRGDWEAGVLILRGDSYPENTFEIFDRVIGWVENFLSDGSRALRVELSLVYLNTSSIRAMIDILDVLEAAHGRGQTVDLRWFYDRRNERVAELAGDFKEDYTFPFQILPLGE</sequence>
<dbReference type="STRING" id="1760988.SAMN02949497_2133"/>
<dbReference type="Proteomes" id="UP000192923">
    <property type="component" value="Unassembled WGS sequence"/>
</dbReference>
<evidence type="ECO:0000259" key="1">
    <source>
        <dbReference type="Pfam" id="PF09345"/>
    </source>
</evidence>
<gene>
    <name evidence="2" type="ORF">SAMN02949497_2133</name>
</gene>
<name>A0A1Y6CVX4_9GAMM</name>
<keyword evidence="3" id="KW-1185">Reference proteome</keyword>
<dbReference type="EMBL" id="FXAM01000001">
    <property type="protein sequence ID" value="SMF94798.1"/>
    <property type="molecule type" value="Genomic_DNA"/>
</dbReference>
<proteinExistence type="predicted"/>
<dbReference type="OrthoDB" id="5297629at2"/>
<accession>A0A1Y6CVX4</accession>